<proteinExistence type="predicted"/>
<reference evidence="2" key="2">
    <citation type="submission" date="2020-09" db="EMBL/GenBank/DDBJ databases">
        <authorList>
            <person name="Sun Q."/>
            <person name="Zhou Y."/>
        </authorList>
    </citation>
    <scope>NUCLEOTIDE SEQUENCE</scope>
    <source>
        <strain evidence="2">CGMCC 1.12195</strain>
    </source>
</reference>
<feature type="transmembrane region" description="Helical" evidence="1">
    <location>
        <begin position="31"/>
        <end position="49"/>
    </location>
</feature>
<sequence>MKRHFIYNVLLNIGLILMVLSAIAAFNSEQYPILAISIAIIFILGYLKYRLLKQIKQITKGK</sequence>
<dbReference type="RefSeq" id="WP_188508009.1">
    <property type="nucleotide sequence ID" value="NZ_BMER01000005.1"/>
</dbReference>
<evidence type="ECO:0000256" key="1">
    <source>
        <dbReference type="SAM" id="Phobius"/>
    </source>
</evidence>
<keyword evidence="3" id="KW-1185">Reference proteome</keyword>
<protein>
    <submittedName>
        <fullName evidence="2">Uncharacterized protein</fullName>
    </submittedName>
</protein>
<evidence type="ECO:0000313" key="2">
    <source>
        <dbReference type="EMBL" id="GGH01113.1"/>
    </source>
</evidence>
<comment type="caution">
    <text evidence="2">The sequence shown here is derived from an EMBL/GenBank/DDBJ whole genome shotgun (WGS) entry which is preliminary data.</text>
</comment>
<dbReference type="EMBL" id="BMER01000005">
    <property type="protein sequence ID" value="GGH01113.1"/>
    <property type="molecule type" value="Genomic_DNA"/>
</dbReference>
<dbReference type="Proteomes" id="UP000660862">
    <property type="component" value="Unassembled WGS sequence"/>
</dbReference>
<evidence type="ECO:0000313" key="3">
    <source>
        <dbReference type="Proteomes" id="UP000660862"/>
    </source>
</evidence>
<gene>
    <name evidence="2" type="ORF">GCM10007415_41440</name>
</gene>
<accession>A0A917I1J9</accession>
<keyword evidence="1" id="KW-0472">Membrane</keyword>
<dbReference type="Pfam" id="PF19885">
    <property type="entry name" value="DUF6358"/>
    <property type="match status" value="1"/>
</dbReference>
<dbReference type="AlphaFoldDB" id="A0A917I1J9"/>
<dbReference type="InterPro" id="IPR045938">
    <property type="entry name" value="DUF6358"/>
</dbReference>
<reference evidence="2" key="1">
    <citation type="journal article" date="2014" name="Int. J. Syst. Evol. Microbiol.">
        <title>Complete genome sequence of Corynebacterium casei LMG S-19264T (=DSM 44701T), isolated from a smear-ripened cheese.</title>
        <authorList>
            <consortium name="US DOE Joint Genome Institute (JGI-PGF)"/>
            <person name="Walter F."/>
            <person name="Albersmeier A."/>
            <person name="Kalinowski J."/>
            <person name="Ruckert C."/>
        </authorList>
    </citation>
    <scope>NUCLEOTIDE SEQUENCE</scope>
    <source>
        <strain evidence="2">CGMCC 1.12195</strain>
    </source>
</reference>
<keyword evidence="1" id="KW-1133">Transmembrane helix</keyword>
<organism evidence="2 3">
    <name type="scientific">Parapedobacter pyrenivorans</name>
    <dbReference type="NCBI Taxonomy" id="1305674"/>
    <lineage>
        <taxon>Bacteria</taxon>
        <taxon>Pseudomonadati</taxon>
        <taxon>Bacteroidota</taxon>
        <taxon>Sphingobacteriia</taxon>
        <taxon>Sphingobacteriales</taxon>
        <taxon>Sphingobacteriaceae</taxon>
        <taxon>Parapedobacter</taxon>
    </lineage>
</organism>
<name>A0A917I1J9_9SPHI</name>
<keyword evidence="1" id="KW-0812">Transmembrane</keyword>
<feature type="transmembrane region" description="Helical" evidence="1">
    <location>
        <begin position="5"/>
        <end position="25"/>
    </location>
</feature>